<evidence type="ECO:0000313" key="3">
    <source>
        <dbReference type="Proteomes" id="UP000321570"/>
    </source>
</evidence>
<proteinExistence type="predicted"/>
<reference evidence="2 3" key="1">
    <citation type="submission" date="2019-07" db="EMBL/GenBank/DDBJ databases">
        <authorList>
            <person name="Jastrzebski P J."/>
            <person name="Paukszto L."/>
            <person name="Jastrzebski P J."/>
        </authorList>
    </citation>
    <scope>NUCLEOTIDE SEQUENCE [LARGE SCALE GENOMIC DNA]</scope>
    <source>
        <strain evidence="2 3">WMS-il1</strain>
    </source>
</reference>
<evidence type="ECO:0000256" key="1">
    <source>
        <dbReference type="SAM" id="Phobius"/>
    </source>
</evidence>
<organism evidence="2 3">
    <name type="scientific">Hymenolepis diminuta</name>
    <name type="common">Rat tapeworm</name>
    <dbReference type="NCBI Taxonomy" id="6216"/>
    <lineage>
        <taxon>Eukaryota</taxon>
        <taxon>Metazoa</taxon>
        <taxon>Spiralia</taxon>
        <taxon>Lophotrochozoa</taxon>
        <taxon>Platyhelminthes</taxon>
        <taxon>Cestoda</taxon>
        <taxon>Eucestoda</taxon>
        <taxon>Cyclophyllidea</taxon>
        <taxon>Hymenolepididae</taxon>
        <taxon>Hymenolepis</taxon>
    </lineage>
</organism>
<keyword evidence="1" id="KW-0812">Transmembrane</keyword>
<feature type="transmembrane region" description="Helical" evidence="1">
    <location>
        <begin position="57"/>
        <end position="75"/>
    </location>
</feature>
<accession>A0A564YZI6</accession>
<dbReference type="AlphaFoldDB" id="A0A564YZI6"/>
<dbReference type="Proteomes" id="UP000321570">
    <property type="component" value="Unassembled WGS sequence"/>
</dbReference>
<protein>
    <submittedName>
        <fullName evidence="2">Uncharacterized protein</fullName>
    </submittedName>
</protein>
<gene>
    <name evidence="2" type="ORF">WMSIL1_LOCUS11128</name>
</gene>
<evidence type="ECO:0000313" key="2">
    <source>
        <dbReference type="EMBL" id="VUZ52652.1"/>
    </source>
</evidence>
<dbReference type="InterPro" id="IPR015915">
    <property type="entry name" value="Kelch-typ_b-propeller"/>
</dbReference>
<keyword evidence="1" id="KW-1133">Transmembrane helix</keyword>
<sequence length="154" mass="17447">MFRRSRLFHVTTEIKGMISFLRCPRMATSKAEALLEWRNASRDEEVRATRTTAFRNMVSLLGILVTPVFIIGLFVEDIDIPKWRGRECWLVVAFQNKLVFIGGSDSGCNHLSSRVDSMDPLTSRVSSLSDLINACQRPACVATENEIFVFTDSR</sequence>
<name>A0A564YZI6_HYMDI</name>
<keyword evidence="1" id="KW-0472">Membrane</keyword>
<dbReference type="SUPFAM" id="SSF117281">
    <property type="entry name" value="Kelch motif"/>
    <property type="match status" value="1"/>
</dbReference>
<dbReference type="Gene3D" id="2.120.10.80">
    <property type="entry name" value="Kelch-type beta propeller"/>
    <property type="match status" value="1"/>
</dbReference>
<dbReference type="EMBL" id="CABIJS010000519">
    <property type="protein sequence ID" value="VUZ52652.1"/>
    <property type="molecule type" value="Genomic_DNA"/>
</dbReference>
<keyword evidence="3" id="KW-1185">Reference proteome</keyword>